<feature type="non-terminal residue" evidence="2">
    <location>
        <position position="144"/>
    </location>
</feature>
<protein>
    <submittedName>
        <fullName evidence="2">Transmembrane protein 207</fullName>
    </submittedName>
</protein>
<sequence length="144" mass="16010">MSRSRLFSTTSVISTTGTLCLPLFQLVLSDLQCEENEMCVNFNDQHPNGWYIWLLLLIFLVALLCGVVLLCLQCCLKRAQTDSQRRTMAVFAVGDLDPIYGTEAAVSPTVGIHLQTQNPELYPVPCFGTLSPPPPYEEILKTSQ</sequence>
<gene>
    <name evidence="2" type="ORF">WCI35_001347</name>
</gene>
<comment type="caution">
    <text evidence="2">The sequence shown here is derived from an EMBL/GenBank/DDBJ whole genome shotgun (WGS) entry which is preliminary data.</text>
</comment>
<keyword evidence="1" id="KW-1133">Transmembrane helix</keyword>
<dbReference type="InterPro" id="IPR039490">
    <property type="entry name" value="TMEM207"/>
</dbReference>
<keyword evidence="3" id="KW-1185">Reference proteome</keyword>
<name>A0ABD2F8R3_DAUMA</name>
<evidence type="ECO:0000313" key="2">
    <source>
        <dbReference type="EMBL" id="KAL2804886.1"/>
    </source>
</evidence>
<dbReference type="Proteomes" id="UP001610411">
    <property type="component" value="Unassembled WGS sequence"/>
</dbReference>
<feature type="transmembrane region" description="Helical" evidence="1">
    <location>
        <begin position="53"/>
        <end position="76"/>
    </location>
</feature>
<dbReference type="PANTHER" id="PTHR36467">
    <property type="entry name" value="TRANSMEMBRANE PROTEIN 207"/>
    <property type="match status" value="1"/>
</dbReference>
<proteinExistence type="predicted"/>
<dbReference type="PANTHER" id="PTHR36467:SF1">
    <property type="entry name" value="TRANSMEMBRANE PROTEIN 207"/>
    <property type="match status" value="1"/>
</dbReference>
<dbReference type="AlphaFoldDB" id="A0ABD2F8R3"/>
<evidence type="ECO:0000313" key="3">
    <source>
        <dbReference type="Proteomes" id="UP001610411"/>
    </source>
</evidence>
<dbReference type="Pfam" id="PF14979">
    <property type="entry name" value="TMEM52"/>
    <property type="match status" value="1"/>
</dbReference>
<reference evidence="2 3" key="1">
    <citation type="journal article" date="2024" name="G3 (Bethesda)">
        <title>A hybrid genome assembly of the endangered aye-aye (Daubentonia madagascariensis).</title>
        <authorList>
            <person name="Versoza C.J."/>
            <person name="Pfeifer S.P."/>
        </authorList>
    </citation>
    <scope>NUCLEOTIDE SEQUENCE [LARGE SCALE GENOMIC DNA]</scope>
    <source>
        <strain evidence="2">6821</strain>
    </source>
</reference>
<organism evidence="2 3">
    <name type="scientific">Daubentonia madagascariensis</name>
    <name type="common">Aye-aye</name>
    <name type="synonym">Sciurus madagascariensis</name>
    <dbReference type="NCBI Taxonomy" id="31869"/>
    <lineage>
        <taxon>Eukaryota</taxon>
        <taxon>Metazoa</taxon>
        <taxon>Chordata</taxon>
        <taxon>Craniata</taxon>
        <taxon>Vertebrata</taxon>
        <taxon>Euteleostomi</taxon>
        <taxon>Mammalia</taxon>
        <taxon>Eutheria</taxon>
        <taxon>Euarchontoglires</taxon>
        <taxon>Primates</taxon>
        <taxon>Strepsirrhini</taxon>
        <taxon>Chiromyiformes</taxon>
        <taxon>Daubentoniidae</taxon>
        <taxon>Daubentonia</taxon>
    </lineage>
</organism>
<keyword evidence="1 2" id="KW-0812">Transmembrane</keyword>
<accession>A0ABD2F8R3</accession>
<dbReference type="EMBL" id="JBFSEQ010000001">
    <property type="protein sequence ID" value="KAL2804886.1"/>
    <property type="molecule type" value="Genomic_DNA"/>
</dbReference>
<keyword evidence="1" id="KW-0472">Membrane</keyword>
<evidence type="ECO:0000256" key="1">
    <source>
        <dbReference type="SAM" id="Phobius"/>
    </source>
</evidence>